<comment type="caution">
    <text evidence="2">The sequence shown here is derived from an EMBL/GenBank/DDBJ whole genome shotgun (WGS) entry which is preliminary data.</text>
</comment>
<proteinExistence type="predicted"/>
<dbReference type="Pfam" id="PF25809">
    <property type="entry name" value="STEEP1"/>
    <property type="match status" value="1"/>
</dbReference>
<evidence type="ECO:0000259" key="1">
    <source>
        <dbReference type="Pfam" id="PF25809"/>
    </source>
</evidence>
<dbReference type="InterPro" id="IPR057965">
    <property type="entry name" value="STEEP1_dom"/>
</dbReference>
<dbReference type="Proteomes" id="UP000800093">
    <property type="component" value="Unassembled WGS sequence"/>
</dbReference>
<sequence>MSTPPSEKISLAASHTVYTYHCLCSHLLLATTTPLPALPTRQQCLDKAHIMPLPPPPSAMPISKAAAKEQITPIDHYGLLLSTTPDRQAEIIQSDDGFEKRYFQRCTRCNLVVGYQLDWQQFAGERNGRREDVVYLLPGGFMTTSEMIRGKSVDAGIGLRHGFRRIMVNGDKRIWTGQSRSVSRISLTYFMYSLIMTYGRSVEWITAGIFVQ</sequence>
<keyword evidence="3" id="KW-1185">Reference proteome</keyword>
<feature type="domain" description="STEEP1" evidence="1">
    <location>
        <begin position="14"/>
        <end position="148"/>
    </location>
</feature>
<protein>
    <recommendedName>
        <fullName evidence="1">STEEP1 domain-containing protein</fullName>
    </recommendedName>
</protein>
<name>A0A9P4K7M1_9PLEO</name>
<reference evidence="3" key="1">
    <citation type="journal article" date="2020" name="Stud. Mycol.">
        <title>101 Dothideomycetes genomes: A test case for predicting lifestyles and emergence of pathogens.</title>
        <authorList>
            <person name="Haridas S."/>
            <person name="Albert R."/>
            <person name="Binder M."/>
            <person name="Bloem J."/>
            <person name="LaButti K."/>
            <person name="Salamov A."/>
            <person name="Andreopoulos B."/>
            <person name="Baker S."/>
            <person name="Barry K."/>
            <person name="Bills G."/>
            <person name="Bluhm B."/>
            <person name="Cannon C."/>
            <person name="Castanera R."/>
            <person name="Culley D."/>
            <person name="Daum C."/>
            <person name="Ezra D."/>
            <person name="Gonzalez J."/>
            <person name="Henrissat B."/>
            <person name="Kuo A."/>
            <person name="Liang C."/>
            <person name="Lipzen A."/>
            <person name="Lutzoni F."/>
            <person name="Magnuson J."/>
            <person name="Mondo S."/>
            <person name="Nolan M."/>
            <person name="Ohm R."/>
            <person name="Pangilinan J."/>
            <person name="Park H.-J."/>
            <person name="Ramirez L."/>
            <person name="Alfaro M."/>
            <person name="Sun H."/>
            <person name="Tritt A."/>
            <person name="Yoshinaga Y."/>
            <person name="Zwiers L.-H."/>
            <person name="Turgeon B."/>
            <person name="Goodwin S."/>
            <person name="Spatafora J."/>
            <person name="Crous P."/>
            <person name="Grigoriev I."/>
        </authorList>
    </citation>
    <scope>NUCLEOTIDE SEQUENCE [LARGE SCALE GENOMIC DNA]</scope>
    <source>
        <strain evidence="3">CBS 304.66</strain>
    </source>
</reference>
<organism evidence="2 3">
    <name type="scientific">Lojkania enalia</name>
    <dbReference type="NCBI Taxonomy" id="147567"/>
    <lineage>
        <taxon>Eukaryota</taxon>
        <taxon>Fungi</taxon>
        <taxon>Dikarya</taxon>
        <taxon>Ascomycota</taxon>
        <taxon>Pezizomycotina</taxon>
        <taxon>Dothideomycetes</taxon>
        <taxon>Pleosporomycetidae</taxon>
        <taxon>Pleosporales</taxon>
        <taxon>Pleosporales incertae sedis</taxon>
        <taxon>Lojkania</taxon>
    </lineage>
</organism>
<dbReference type="OrthoDB" id="418131at2759"/>
<evidence type="ECO:0000313" key="3">
    <source>
        <dbReference type="Proteomes" id="UP000800093"/>
    </source>
</evidence>
<evidence type="ECO:0000313" key="2">
    <source>
        <dbReference type="EMBL" id="KAF2264097.1"/>
    </source>
</evidence>
<dbReference type="EMBL" id="ML986619">
    <property type="protein sequence ID" value="KAF2264097.1"/>
    <property type="molecule type" value="Genomic_DNA"/>
</dbReference>
<gene>
    <name evidence="2" type="ORF">CC78DRAFT_255263</name>
</gene>
<dbReference type="AlphaFoldDB" id="A0A9P4K7M1"/>
<accession>A0A9P4K7M1</accession>